<gene>
    <name evidence="2" type="ORF">MGAL_10B088369</name>
</gene>
<dbReference type="PANTHER" id="PTHR31410:SF1">
    <property type="entry name" value="POST-GPI ATTACHMENT TO PROTEINS FACTOR 4"/>
    <property type="match status" value="1"/>
</dbReference>
<protein>
    <recommendedName>
        <fullName evidence="4">Transmembrane protein 246</fullName>
    </recommendedName>
</protein>
<dbReference type="GO" id="GO:0006506">
    <property type="term" value="P:GPI anchor biosynthetic process"/>
    <property type="evidence" value="ECO:0007669"/>
    <property type="project" value="InterPro"/>
</dbReference>
<dbReference type="OrthoDB" id="2016523at2759"/>
<name>A0A8B6E2A7_MYTGA</name>
<dbReference type="GO" id="GO:0000139">
    <property type="term" value="C:Golgi membrane"/>
    <property type="evidence" value="ECO:0007669"/>
    <property type="project" value="InterPro"/>
</dbReference>
<keyword evidence="3" id="KW-1185">Reference proteome</keyword>
<dbReference type="PANTHER" id="PTHR31410">
    <property type="entry name" value="TRANSMEMBRANE PROTEIN 246"/>
    <property type="match status" value="1"/>
</dbReference>
<feature type="transmembrane region" description="Helical" evidence="1">
    <location>
        <begin position="284"/>
        <end position="302"/>
    </location>
</feature>
<dbReference type="Proteomes" id="UP000596742">
    <property type="component" value="Unassembled WGS sequence"/>
</dbReference>
<keyword evidence="1" id="KW-1133">Transmembrane helix</keyword>
<proteinExistence type="predicted"/>
<comment type="caution">
    <text evidence="2">The sequence shown here is derived from an EMBL/GenBank/DDBJ whole genome shotgun (WGS) entry which is preliminary data.</text>
</comment>
<reference evidence="2" key="1">
    <citation type="submission" date="2018-11" db="EMBL/GenBank/DDBJ databases">
        <authorList>
            <person name="Alioto T."/>
            <person name="Alioto T."/>
        </authorList>
    </citation>
    <scope>NUCLEOTIDE SEQUENCE</scope>
</reference>
<keyword evidence="1" id="KW-0812">Transmembrane</keyword>
<feature type="transmembrane region" description="Helical" evidence="1">
    <location>
        <begin position="254"/>
        <end position="272"/>
    </location>
</feature>
<organism evidence="2 3">
    <name type="scientific">Mytilus galloprovincialis</name>
    <name type="common">Mediterranean mussel</name>
    <dbReference type="NCBI Taxonomy" id="29158"/>
    <lineage>
        <taxon>Eukaryota</taxon>
        <taxon>Metazoa</taxon>
        <taxon>Spiralia</taxon>
        <taxon>Lophotrochozoa</taxon>
        <taxon>Mollusca</taxon>
        <taxon>Bivalvia</taxon>
        <taxon>Autobranchia</taxon>
        <taxon>Pteriomorphia</taxon>
        <taxon>Mytilida</taxon>
        <taxon>Mytiloidea</taxon>
        <taxon>Mytilidae</taxon>
        <taxon>Mytilinae</taxon>
        <taxon>Mytilus</taxon>
    </lineage>
</organism>
<accession>A0A8B6E2A7</accession>
<feature type="transmembrane region" description="Helical" evidence="1">
    <location>
        <begin position="20"/>
        <end position="40"/>
    </location>
</feature>
<keyword evidence="1" id="KW-0472">Membrane</keyword>
<evidence type="ECO:0000313" key="2">
    <source>
        <dbReference type="EMBL" id="VDI27877.1"/>
    </source>
</evidence>
<dbReference type="CDD" id="cd22190">
    <property type="entry name" value="PGAP4"/>
    <property type="match status" value="1"/>
</dbReference>
<evidence type="ECO:0000313" key="3">
    <source>
        <dbReference type="Proteomes" id="UP000596742"/>
    </source>
</evidence>
<dbReference type="InterPro" id="IPR029675">
    <property type="entry name" value="PGAP4"/>
</dbReference>
<evidence type="ECO:0008006" key="4">
    <source>
        <dbReference type="Google" id="ProtNLM"/>
    </source>
</evidence>
<dbReference type="AlphaFoldDB" id="A0A8B6E2A7"/>
<sequence length="397" mass="46946">MKYGAARRYFNFEDKRFLTHWIFLTLLTFLIVLPVFCYRLRFSFYSLILRQSKPEGRRILTEENNERLKFSDEFIKKLQRKNILEPGVKIDVGISIISVSRNRHSFDAYEPRYLSQVVAYFLEQLQNSSKLQLTYKLFICNVDEEPSTFNEALKLSRTIPTFNRFPNTSRTQRRTITLTLEKEKEDYVYCGEQTLRQNVSYVFLVEDDALPHNDLFTVLDYLLTKQKHMMNATYVKFYHPDRLLGYISFELERIPELIGISIMMAALFVSLYQKLRPTNNINQSVLWTASIIYFILVFLAIGRQNLIEMRRISKYFYQVTPAPSCCTPANLYTRHGMRQIVDYLKSIKCYSKFGKDTAIDTFRKENKLTALMVQPNLFQHIGMYSSLRDNILNPFIV</sequence>
<dbReference type="GO" id="GO:0016757">
    <property type="term" value="F:glycosyltransferase activity"/>
    <property type="evidence" value="ECO:0007669"/>
    <property type="project" value="InterPro"/>
</dbReference>
<evidence type="ECO:0000256" key="1">
    <source>
        <dbReference type="SAM" id="Phobius"/>
    </source>
</evidence>
<dbReference type="EMBL" id="UYJE01004423">
    <property type="protein sequence ID" value="VDI27877.1"/>
    <property type="molecule type" value="Genomic_DNA"/>
</dbReference>